<feature type="domain" description="DUF3805" evidence="1">
    <location>
        <begin position="2"/>
        <end position="153"/>
    </location>
</feature>
<evidence type="ECO:0000259" key="2">
    <source>
        <dbReference type="Pfam" id="PF12713"/>
    </source>
</evidence>
<dbReference type="Pfam" id="PF12712">
    <property type="entry name" value="DUF3805"/>
    <property type="match status" value="1"/>
</dbReference>
<dbReference type="Gene3D" id="1.20.120.1090">
    <property type="match status" value="1"/>
</dbReference>
<feature type="domain" description="DUF3806" evidence="2">
    <location>
        <begin position="177"/>
        <end position="262"/>
    </location>
</feature>
<name>A0A948TPT4_9BACT</name>
<protein>
    <submittedName>
        <fullName evidence="3">DUF3805 domain-containing protein</fullName>
    </submittedName>
</protein>
<reference evidence="3" key="2">
    <citation type="submission" date="2021-04" db="EMBL/GenBank/DDBJ databases">
        <authorList>
            <person name="Gilroy R."/>
        </authorList>
    </citation>
    <scope>NUCLEOTIDE SEQUENCE</scope>
    <source>
        <strain evidence="3">8470</strain>
    </source>
</reference>
<dbReference type="InterPro" id="IPR024266">
    <property type="entry name" value="DUF3806"/>
</dbReference>
<reference evidence="3" key="1">
    <citation type="journal article" date="2021" name="PeerJ">
        <title>Extensive microbial diversity within the chicken gut microbiome revealed by metagenomics and culture.</title>
        <authorList>
            <person name="Gilroy R."/>
            <person name="Ravi A."/>
            <person name="Getino M."/>
            <person name="Pursley I."/>
            <person name="Horton D.L."/>
            <person name="Alikhan N.F."/>
            <person name="Baker D."/>
            <person name="Gharbi K."/>
            <person name="Hall N."/>
            <person name="Watson M."/>
            <person name="Adriaenssens E.M."/>
            <person name="Foster-Nyarko E."/>
            <person name="Jarju S."/>
            <person name="Secka A."/>
            <person name="Antonio M."/>
            <person name="Oren A."/>
            <person name="Chaudhuri R.R."/>
            <person name="La Ragione R."/>
            <person name="Hildebrand F."/>
            <person name="Pallen M.J."/>
        </authorList>
    </citation>
    <scope>NUCLEOTIDE SEQUENCE</scope>
    <source>
        <strain evidence="3">8470</strain>
    </source>
</reference>
<evidence type="ECO:0000259" key="1">
    <source>
        <dbReference type="Pfam" id="PF12712"/>
    </source>
</evidence>
<dbReference type="Gene3D" id="3.40.1000.10">
    <property type="entry name" value="Mog1/PsbP, alpha/beta/alpha sandwich"/>
    <property type="match status" value="1"/>
</dbReference>
<dbReference type="EMBL" id="JAHLFJ010000106">
    <property type="protein sequence ID" value="MBU3857184.1"/>
    <property type="molecule type" value="Genomic_DNA"/>
</dbReference>
<proteinExistence type="predicted"/>
<evidence type="ECO:0000313" key="4">
    <source>
        <dbReference type="Proteomes" id="UP000784286"/>
    </source>
</evidence>
<comment type="caution">
    <text evidence="3">The sequence shown here is derived from an EMBL/GenBank/DDBJ whole genome shotgun (WGS) entry which is preliminary data.</text>
</comment>
<organism evidence="3 4">
    <name type="scientific">Candidatus Phocaeicola excrementipullorum</name>
    <dbReference type="NCBI Taxonomy" id="2838731"/>
    <lineage>
        <taxon>Bacteria</taxon>
        <taxon>Pseudomonadati</taxon>
        <taxon>Bacteroidota</taxon>
        <taxon>Bacteroidia</taxon>
        <taxon>Bacteroidales</taxon>
        <taxon>Bacteroidaceae</taxon>
        <taxon>Phocaeicola</taxon>
    </lineage>
</organism>
<gene>
    <name evidence="3" type="ORF">H9928_11710</name>
</gene>
<sequence length="284" mass="32127">MRKYISPGSWFSLQYPDSWREFEDTEDSFLFYNPDKWDGNFRISAYEGQNLGYAKESVDYELKNVRGSRRVEIGGRTCAYSTESFQENGAWYTSHIWVTGRGAVCVECSFVVPKGESPKPAEKIIASLEIRNRGDRPWKEVIPVRVMEISLINEAYDWAVSTIKKQLTKDFTDTKGDVANIQKVMDSGRFGKGQRQAWESFGIAFGTILVNEMDGMDWVTVIDGKKEIPALRFGGTDVMVYPTLLVWNKVKDGGRCDLAAEYEHIQSEVEAALEECDGSTSPAK</sequence>
<evidence type="ECO:0000313" key="3">
    <source>
        <dbReference type="EMBL" id="MBU3857184.1"/>
    </source>
</evidence>
<dbReference type="InterPro" id="IPR024315">
    <property type="entry name" value="DUF3805"/>
</dbReference>
<accession>A0A948TPT4</accession>
<dbReference type="AlphaFoldDB" id="A0A948TPT4"/>
<dbReference type="Pfam" id="PF12713">
    <property type="entry name" value="DUF3806"/>
    <property type="match status" value="1"/>
</dbReference>
<dbReference type="Proteomes" id="UP000784286">
    <property type="component" value="Unassembled WGS sequence"/>
</dbReference>